<dbReference type="PROSITE" id="PS50994">
    <property type="entry name" value="INTEGRASE"/>
    <property type="match status" value="1"/>
</dbReference>
<accession>A0ABN8CVD0</accession>
<comment type="caution">
    <text evidence="2">The sequence shown here is derived from an EMBL/GenBank/DDBJ whole genome shotgun (WGS) entry which is preliminary data.</text>
</comment>
<evidence type="ECO:0000313" key="2">
    <source>
        <dbReference type="EMBL" id="CAH0517065.1"/>
    </source>
</evidence>
<gene>
    <name evidence="2" type="ORF">PBS001_LOCUS3696</name>
</gene>
<proteinExistence type="predicted"/>
<dbReference type="InterPro" id="IPR039537">
    <property type="entry name" value="Retrotran_Ty1/copia-like"/>
</dbReference>
<dbReference type="EMBL" id="CAKLCB010000221">
    <property type="protein sequence ID" value="CAH0517065.1"/>
    <property type="molecule type" value="Genomic_DNA"/>
</dbReference>
<dbReference type="InterPro" id="IPR012337">
    <property type="entry name" value="RNaseH-like_sf"/>
</dbReference>
<dbReference type="Proteomes" id="UP001158986">
    <property type="component" value="Unassembled WGS sequence"/>
</dbReference>
<dbReference type="Gene3D" id="3.30.420.10">
    <property type="entry name" value="Ribonuclease H-like superfamily/Ribonuclease H"/>
    <property type="match status" value="1"/>
</dbReference>
<protein>
    <recommendedName>
        <fullName evidence="1">Integrase catalytic domain-containing protein</fullName>
    </recommendedName>
</protein>
<dbReference type="InterPro" id="IPR001584">
    <property type="entry name" value="Integrase_cat-core"/>
</dbReference>
<reference evidence="2 3" key="1">
    <citation type="submission" date="2021-11" db="EMBL/GenBank/DDBJ databases">
        <authorList>
            <person name="Islam A."/>
            <person name="Islam S."/>
            <person name="Flora M.S."/>
            <person name="Rahman M."/>
            <person name="Ziaur R.M."/>
            <person name="Epstein J.H."/>
            <person name="Hassan M."/>
            <person name="Klassen M."/>
            <person name="Woodard K."/>
            <person name="Webb A."/>
            <person name="Webby R.J."/>
            <person name="El Zowalaty M.E."/>
        </authorList>
    </citation>
    <scope>NUCLEOTIDE SEQUENCE [LARGE SCALE GENOMIC DNA]</scope>
    <source>
        <strain evidence="2">Pbs1</strain>
    </source>
</reference>
<dbReference type="InterPro" id="IPR036397">
    <property type="entry name" value="RNaseH_sf"/>
</dbReference>
<feature type="domain" description="Integrase catalytic" evidence="1">
    <location>
        <begin position="52"/>
        <end position="150"/>
    </location>
</feature>
<evidence type="ECO:0000313" key="3">
    <source>
        <dbReference type="Proteomes" id="UP001158986"/>
    </source>
</evidence>
<dbReference type="PANTHER" id="PTHR42648">
    <property type="entry name" value="TRANSPOSASE, PUTATIVE-RELATED"/>
    <property type="match status" value="1"/>
</dbReference>
<dbReference type="SUPFAM" id="SSF53098">
    <property type="entry name" value="Ribonuclease H-like"/>
    <property type="match status" value="1"/>
</dbReference>
<sequence>MTVSSIVISPSFHKNNFSHTASCVICYEKADVAAKFANFVASAETLTGNWVKVLCSDNGGNYKSSEMIKFYINREILQKYTPFYNPELNGVAERMSQALLECARCMLKHAGLFKAYWGEAVITATFLRDQLPTRSFSQDKLPHHVWTGRKTLLASLKAFGCHAMDDEAIDHESSSPPGIAGNNDDTVPGFKRHTRTSSLEHAVEIAVLKRQTRLQTRRHMSTFARAPYDLHAAYVENSVGEMPTTFKSAIKFSKRISGRMRVTPENGISPKEKDVVVCTIAKGSKSDRLPMGISGQGEPGW</sequence>
<organism evidence="2 3">
    <name type="scientific">Peronospora belbahrii</name>
    <dbReference type="NCBI Taxonomy" id="622444"/>
    <lineage>
        <taxon>Eukaryota</taxon>
        <taxon>Sar</taxon>
        <taxon>Stramenopiles</taxon>
        <taxon>Oomycota</taxon>
        <taxon>Peronosporomycetes</taxon>
        <taxon>Peronosporales</taxon>
        <taxon>Peronosporaceae</taxon>
        <taxon>Peronospora</taxon>
    </lineage>
</organism>
<name>A0ABN8CVD0_9STRA</name>
<evidence type="ECO:0000259" key="1">
    <source>
        <dbReference type="PROSITE" id="PS50994"/>
    </source>
</evidence>
<dbReference type="PANTHER" id="PTHR42648:SF28">
    <property type="entry name" value="TRANSPOSON-ENCODED PROTEIN WITH RIBONUCLEASE H-LIKE AND RETROVIRUS ZINC FINGER-LIKE DOMAINS"/>
    <property type="match status" value="1"/>
</dbReference>
<keyword evidence="3" id="KW-1185">Reference proteome</keyword>